<keyword evidence="1" id="KW-0472">Membrane</keyword>
<organism evidence="2 5">
    <name type="scientific">Acidithiobacillus thiooxidans</name>
    <name type="common">Thiobacillus thiooxidans</name>
    <dbReference type="NCBI Taxonomy" id="930"/>
    <lineage>
        <taxon>Bacteria</taxon>
        <taxon>Pseudomonadati</taxon>
        <taxon>Pseudomonadota</taxon>
        <taxon>Acidithiobacillia</taxon>
        <taxon>Acidithiobacillales</taxon>
        <taxon>Acidithiobacillaceae</taxon>
        <taxon>Acidithiobacillus</taxon>
    </lineage>
</organism>
<evidence type="ECO:0000256" key="1">
    <source>
        <dbReference type="SAM" id="Phobius"/>
    </source>
</evidence>
<comment type="caution">
    <text evidence="2">The sequence shown here is derived from an EMBL/GenBank/DDBJ whole genome shotgun (WGS) entry which is preliminary data.</text>
</comment>
<dbReference type="STRING" id="930.GCA_002079865_00269"/>
<protein>
    <submittedName>
        <fullName evidence="2">Uncharacterized protein</fullName>
    </submittedName>
</protein>
<keyword evidence="5" id="KW-1185">Reference proteome</keyword>
<evidence type="ECO:0000313" key="3">
    <source>
        <dbReference type="EMBL" id="OCX75520.1"/>
    </source>
</evidence>
<dbReference type="EMBL" id="LWSA01000039">
    <property type="protein sequence ID" value="OCX75520.1"/>
    <property type="molecule type" value="Genomic_DNA"/>
</dbReference>
<keyword evidence="1" id="KW-0812">Transmembrane</keyword>
<evidence type="ECO:0000313" key="2">
    <source>
        <dbReference type="EMBL" id="OCX73011.1"/>
    </source>
</evidence>
<gene>
    <name evidence="2" type="ORF">A6M23_08640</name>
    <name evidence="3" type="ORF">A6P07_04180</name>
</gene>
<reference evidence="2 4" key="1">
    <citation type="journal article" date="2016" name="Int. J. Mol. Sci.">
        <title>Comparative genomics of the extreme acidophile Acidithiobacillus thiooxidans reveals intraspecific divergence and niche adaptation.</title>
        <authorList>
            <person name="Zhang X."/>
            <person name="Feng X."/>
            <person name="Tao J."/>
            <person name="Ma L."/>
            <person name="Xiao Y."/>
            <person name="Liang Y."/>
            <person name="Liu X."/>
            <person name="Yin H."/>
        </authorList>
    </citation>
    <scope>NUCLEOTIDE SEQUENCE [LARGE SCALE GENOMIC DNA]</scope>
    <source>
        <strain evidence="3 4">A02</strain>
        <strain evidence="2">DXS-W</strain>
    </source>
</reference>
<accession>A0A1C2J3W1</accession>
<keyword evidence="1" id="KW-1133">Transmembrane helix</keyword>
<evidence type="ECO:0000313" key="5">
    <source>
        <dbReference type="Proteomes" id="UP000095008"/>
    </source>
</evidence>
<name>A0A1C2J3W1_ACITH</name>
<evidence type="ECO:0000313" key="4">
    <source>
        <dbReference type="Proteomes" id="UP000094893"/>
    </source>
</evidence>
<dbReference type="EMBL" id="LWRY01000092">
    <property type="protein sequence ID" value="OCX73011.1"/>
    <property type="molecule type" value="Genomic_DNA"/>
</dbReference>
<feature type="transmembrane region" description="Helical" evidence="1">
    <location>
        <begin position="42"/>
        <end position="59"/>
    </location>
</feature>
<dbReference type="AlphaFoldDB" id="A0A1C2J3W1"/>
<dbReference type="Proteomes" id="UP000095008">
    <property type="component" value="Unassembled WGS sequence"/>
</dbReference>
<sequence length="68" mass="7886">MVRDIQWDQGQSHDSQEFFWWKGDTLVVNILGKPSASRRTNILSYLPILFGYIMLIRLSPNATKYGVL</sequence>
<dbReference type="Proteomes" id="UP000094893">
    <property type="component" value="Unassembled WGS sequence"/>
</dbReference>
<proteinExistence type="predicted"/>